<evidence type="ECO:0000313" key="1">
    <source>
        <dbReference type="EMBL" id="BDG09609.1"/>
    </source>
</evidence>
<proteinExistence type="predicted"/>
<evidence type="ECO:0000313" key="2">
    <source>
        <dbReference type="Proteomes" id="UP001162734"/>
    </source>
</evidence>
<dbReference type="InterPro" id="IPR029035">
    <property type="entry name" value="DHS-like_NAD/FAD-binding_dom"/>
</dbReference>
<organism evidence="1 2">
    <name type="scientific">Anaeromyxobacter paludicola</name>
    <dbReference type="NCBI Taxonomy" id="2918171"/>
    <lineage>
        <taxon>Bacteria</taxon>
        <taxon>Pseudomonadati</taxon>
        <taxon>Myxococcota</taxon>
        <taxon>Myxococcia</taxon>
        <taxon>Myxococcales</taxon>
        <taxon>Cystobacterineae</taxon>
        <taxon>Anaeromyxobacteraceae</taxon>
        <taxon>Anaeromyxobacter</taxon>
    </lineage>
</organism>
<dbReference type="RefSeq" id="WP_248341885.1">
    <property type="nucleotide sequence ID" value="NZ_AP025592.1"/>
</dbReference>
<dbReference type="Proteomes" id="UP001162734">
    <property type="component" value="Chromosome"/>
</dbReference>
<gene>
    <name evidence="1" type="ORF">AMPC_27220</name>
</gene>
<dbReference type="SUPFAM" id="SSF52467">
    <property type="entry name" value="DHS-like NAD/FAD-binding domain"/>
    <property type="match status" value="1"/>
</dbReference>
<keyword evidence="2" id="KW-1185">Reference proteome</keyword>
<reference evidence="2" key="1">
    <citation type="journal article" date="2022" name="Int. J. Syst. Evol. Microbiol.">
        <title>Anaeromyxobacter oryzae sp. nov., Anaeromyxobacter diazotrophicus sp. nov. and Anaeromyxobacter paludicola sp. nov., isolated from paddy soils.</title>
        <authorList>
            <person name="Itoh H."/>
            <person name="Xu Z."/>
            <person name="Mise K."/>
            <person name="Masuda Y."/>
            <person name="Ushijima N."/>
            <person name="Hayakawa C."/>
            <person name="Shiratori Y."/>
            <person name="Senoo K."/>
        </authorList>
    </citation>
    <scope>NUCLEOTIDE SEQUENCE [LARGE SCALE GENOMIC DNA]</scope>
    <source>
        <strain evidence="2">Red630</strain>
    </source>
</reference>
<evidence type="ECO:0008006" key="3">
    <source>
        <dbReference type="Google" id="ProtNLM"/>
    </source>
</evidence>
<dbReference type="Pfam" id="PF13289">
    <property type="entry name" value="SIR2_2"/>
    <property type="match status" value="1"/>
</dbReference>
<sequence length="308" mass="34409">MSLDASLDASLRPALDHLRGRLARGQLLLLVGAGASRWAGLPGWKELACALAAELAPALRAAVPDAAVRFRPPGPDDPLPTESWLRIGETYRRLCGEDRLRRKLAEVFATAGVDAAALPLHRELVRLSRALPALYTTNFDDLLERAFREAGEPVQVVADARDLDDWKFAERGGAFTPLFPIYKLHGTLDRPETVVLGEADYQRRLSLAAHPIDLRFASDVIGRDVLFVGYSFSDPNVRWIWSRLGDLGVQPKAWFLELGESSDLDVAWHLEHRIRRLDLRATDRTHPAELVEFLAALRERPLTPPSRR</sequence>
<dbReference type="EMBL" id="AP025592">
    <property type="protein sequence ID" value="BDG09609.1"/>
    <property type="molecule type" value="Genomic_DNA"/>
</dbReference>
<name>A0ABM7XCR9_9BACT</name>
<protein>
    <recommendedName>
        <fullName evidence="3">SIR2-like domain-containing protein</fullName>
    </recommendedName>
</protein>
<accession>A0ABM7XCR9</accession>